<dbReference type="RefSeq" id="WP_149110650.1">
    <property type="nucleotide sequence ID" value="NZ_CP042425.1"/>
</dbReference>
<name>A0A5C1ACL3_9BACT</name>
<evidence type="ECO:0000256" key="1">
    <source>
        <dbReference type="SAM" id="SignalP"/>
    </source>
</evidence>
<keyword evidence="1" id="KW-0732">Signal</keyword>
<feature type="signal peptide" evidence="1">
    <location>
        <begin position="1"/>
        <end position="18"/>
    </location>
</feature>
<organism evidence="2 3">
    <name type="scientific">Limnoglobus roseus</name>
    <dbReference type="NCBI Taxonomy" id="2598579"/>
    <lineage>
        <taxon>Bacteria</taxon>
        <taxon>Pseudomonadati</taxon>
        <taxon>Planctomycetota</taxon>
        <taxon>Planctomycetia</taxon>
        <taxon>Gemmatales</taxon>
        <taxon>Gemmataceae</taxon>
        <taxon>Limnoglobus</taxon>
    </lineage>
</organism>
<evidence type="ECO:0000313" key="3">
    <source>
        <dbReference type="Proteomes" id="UP000324974"/>
    </source>
</evidence>
<dbReference type="Proteomes" id="UP000324974">
    <property type="component" value="Chromosome"/>
</dbReference>
<keyword evidence="3" id="KW-1185">Reference proteome</keyword>
<proteinExistence type="predicted"/>
<sequence length="224" mass="23362">MRTLFLAVLGLAAPAARADIVYDQDLPAGATPPAFAISDPSRSQIAADDFALTAAATVTDVRWYGRTGVTAIDPVGPATFRIEFLSDGFGPIPLPGSVVSSQTVDVGRTDVGTTAPLYAYAAALPTPVALAPGRYWLSIAEVDADTPNVWSWAIASQKPGEFLDVRRDDTAAWTLTDGAAAFTLEGTTTPVDVPAPPAILLAGIGAAGFWGVRRRAQPVAERRV</sequence>
<evidence type="ECO:0000313" key="2">
    <source>
        <dbReference type="EMBL" id="QEL15877.1"/>
    </source>
</evidence>
<dbReference type="KEGG" id="lrs:PX52LOC_02813"/>
<gene>
    <name evidence="2" type="ORF">PX52LOC_02813</name>
</gene>
<dbReference type="AlphaFoldDB" id="A0A5C1ACL3"/>
<accession>A0A5C1ACL3</accession>
<protein>
    <recommendedName>
        <fullName evidence="4">PEP-CTERM sorting domain-containing protein</fullName>
    </recommendedName>
</protein>
<dbReference type="EMBL" id="CP042425">
    <property type="protein sequence ID" value="QEL15877.1"/>
    <property type="molecule type" value="Genomic_DNA"/>
</dbReference>
<evidence type="ECO:0008006" key="4">
    <source>
        <dbReference type="Google" id="ProtNLM"/>
    </source>
</evidence>
<reference evidence="3" key="1">
    <citation type="submission" date="2019-08" db="EMBL/GenBank/DDBJ databases">
        <title>Limnoglobus roseus gen. nov., sp. nov., a novel freshwater planctomycete with a giant genome from the family Gemmataceae.</title>
        <authorList>
            <person name="Kulichevskaya I.S."/>
            <person name="Naumoff D.G."/>
            <person name="Miroshnikov K."/>
            <person name="Ivanova A."/>
            <person name="Philippov D.A."/>
            <person name="Hakobyan A."/>
            <person name="Rijpstra I.C."/>
            <person name="Sinninghe Damste J.S."/>
            <person name="Liesack W."/>
            <person name="Dedysh S.N."/>
        </authorList>
    </citation>
    <scope>NUCLEOTIDE SEQUENCE [LARGE SCALE GENOMIC DNA]</scope>
    <source>
        <strain evidence="3">PX52</strain>
    </source>
</reference>
<feature type="chain" id="PRO_5023129287" description="PEP-CTERM sorting domain-containing protein" evidence="1">
    <location>
        <begin position="19"/>
        <end position="224"/>
    </location>
</feature>